<dbReference type="Pfam" id="PF22268">
    <property type="entry name" value="DUF6954"/>
    <property type="match status" value="1"/>
</dbReference>
<reference evidence="2 3" key="1">
    <citation type="submission" date="2020-10" db="EMBL/GenBank/DDBJ databases">
        <title>Bacillus sp. HD4P25, an endophyte from a halophyte.</title>
        <authorList>
            <person name="Sun J.-Q."/>
        </authorList>
    </citation>
    <scope>NUCLEOTIDE SEQUENCE [LARGE SCALE GENOMIC DNA]</scope>
    <source>
        <strain evidence="2 3">YIM 93174</strain>
    </source>
</reference>
<dbReference type="InterPro" id="IPR054229">
    <property type="entry name" value="DUF6954"/>
</dbReference>
<keyword evidence="1" id="KW-0812">Transmembrane</keyword>
<keyword evidence="1" id="KW-1133">Transmembrane helix</keyword>
<dbReference type="EMBL" id="JADCLJ010000022">
    <property type="protein sequence ID" value="MBE4909582.1"/>
    <property type="molecule type" value="Genomic_DNA"/>
</dbReference>
<sequence length="61" mass="7015">MKWLVHVLFTLLYLVVTFFGIGPVLLADGVMKERVIVSIVVAGCYLVLIFLHRIIIKRMKK</sequence>
<evidence type="ECO:0000313" key="3">
    <source>
        <dbReference type="Proteomes" id="UP001516662"/>
    </source>
</evidence>
<gene>
    <name evidence="2" type="ORF">IMZ08_16135</name>
</gene>
<organism evidence="2 3">
    <name type="scientific">Litchfieldia luteola</name>
    <dbReference type="NCBI Taxonomy" id="682179"/>
    <lineage>
        <taxon>Bacteria</taxon>
        <taxon>Bacillati</taxon>
        <taxon>Bacillota</taxon>
        <taxon>Bacilli</taxon>
        <taxon>Bacillales</taxon>
        <taxon>Bacillaceae</taxon>
        <taxon>Litchfieldia</taxon>
    </lineage>
</organism>
<dbReference type="Proteomes" id="UP001516662">
    <property type="component" value="Unassembled WGS sequence"/>
</dbReference>
<keyword evidence="3" id="KW-1185">Reference proteome</keyword>
<proteinExistence type="predicted"/>
<keyword evidence="1" id="KW-0472">Membrane</keyword>
<evidence type="ECO:0000256" key="1">
    <source>
        <dbReference type="SAM" id="Phobius"/>
    </source>
</evidence>
<protein>
    <submittedName>
        <fullName evidence="2">Uncharacterized protein</fullName>
    </submittedName>
</protein>
<comment type="caution">
    <text evidence="2">The sequence shown here is derived from an EMBL/GenBank/DDBJ whole genome shotgun (WGS) entry which is preliminary data.</text>
</comment>
<evidence type="ECO:0000313" key="2">
    <source>
        <dbReference type="EMBL" id="MBE4909582.1"/>
    </source>
</evidence>
<feature type="transmembrane region" description="Helical" evidence="1">
    <location>
        <begin position="36"/>
        <end position="56"/>
    </location>
</feature>
<name>A0ABR9QM64_9BACI</name>
<dbReference type="RefSeq" id="WP_193538359.1">
    <property type="nucleotide sequence ID" value="NZ_JADCLJ010000022.1"/>
</dbReference>
<accession>A0ABR9QM64</accession>